<dbReference type="AlphaFoldDB" id="A0A8J5UL05"/>
<accession>A0A8J5UL05</accession>
<dbReference type="Pfam" id="PF09351">
    <property type="entry name" value="DUF1993"/>
    <property type="match status" value="1"/>
</dbReference>
<protein>
    <recommendedName>
        <fullName evidence="3">DUF1993 domain-containing protein</fullName>
    </recommendedName>
</protein>
<evidence type="ECO:0008006" key="3">
    <source>
        <dbReference type="Google" id="ProtNLM"/>
    </source>
</evidence>
<dbReference type="Proteomes" id="UP000693942">
    <property type="component" value="Unassembled WGS sequence"/>
</dbReference>
<organism evidence="1 2">
    <name type="scientific">Fusarium oxysporum f. sp. raphani</name>
    <dbReference type="NCBI Taxonomy" id="96318"/>
    <lineage>
        <taxon>Eukaryota</taxon>
        <taxon>Fungi</taxon>
        <taxon>Dikarya</taxon>
        <taxon>Ascomycota</taxon>
        <taxon>Pezizomycotina</taxon>
        <taxon>Sordariomycetes</taxon>
        <taxon>Hypocreomycetidae</taxon>
        <taxon>Hypocreales</taxon>
        <taxon>Nectriaceae</taxon>
        <taxon>Fusarium</taxon>
        <taxon>Fusarium oxysporum species complex</taxon>
    </lineage>
</organism>
<evidence type="ECO:0000313" key="1">
    <source>
        <dbReference type="EMBL" id="KAG7428691.1"/>
    </source>
</evidence>
<gene>
    <name evidence="1" type="ORF">Forpi1262_v009406</name>
</gene>
<dbReference type="InterPro" id="IPR018531">
    <property type="entry name" value="DUF1993"/>
</dbReference>
<reference evidence="1" key="1">
    <citation type="submission" date="2021-04" db="EMBL/GenBank/DDBJ databases">
        <title>First draft genome resource for Brassicaceae pathogens Fusarium oxysporum f. sp. raphani and Fusarium oxysporum f. sp. rapae.</title>
        <authorList>
            <person name="Asai S."/>
        </authorList>
    </citation>
    <scope>NUCLEOTIDE SEQUENCE</scope>
    <source>
        <strain evidence="1">Tf1262</strain>
    </source>
</reference>
<name>A0A8J5UL05_FUSOX</name>
<dbReference type="EMBL" id="JAELUR010000007">
    <property type="protein sequence ID" value="KAG7428691.1"/>
    <property type="molecule type" value="Genomic_DNA"/>
</dbReference>
<dbReference type="PANTHER" id="PTHR36922:SF1">
    <property type="entry name" value="DUF1993 DOMAIN-CONTAINING PROTEIN"/>
    <property type="match status" value="1"/>
</dbReference>
<sequence length="170" mass="18539">MSSLTLYDISVVLLQRGMSTLANILKKASEHTDAASFPAAKLYEDMLPLSSQVQRASNTAKSSISRLTGVEAEAWDDSEKTLDGLIARCEKTVSLLKSVDAKLIEGRETAKVELSLGSAGTRQFTGKEYILTYVVPNFFFHLQTAYAILRMKGVPLGKGDFLGPFMELVA</sequence>
<proteinExistence type="predicted"/>
<evidence type="ECO:0000313" key="2">
    <source>
        <dbReference type="Proteomes" id="UP000693942"/>
    </source>
</evidence>
<comment type="caution">
    <text evidence="1">The sequence shown here is derived from an EMBL/GenBank/DDBJ whole genome shotgun (WGS) entry which is preliminary data.</text>
</comment>
<dbReference type="PANTHER" id="PTHR36922">
    <property type="entry name" value="BLL2446 PROTEIN"/>
    <property type="match status" value="1"/>
</dbReference>